<name>A0ABR4MKX0_9PEZI</name>
<dbReference type="InterPro" id="IPR040052">
    <property type="entry name" value="RBM17"/>
</dbReference>
<feature type="compositionally biased region" description="Low complexity" evidence="1">
    <location>
        <begin position="314"/>
        <end position="343"/>
    </location>
</feature>
<sequence>MNNVEVLKDLENILRSHPLWTEISGLNNVVITDRTVRKNAIELRPGSLYLLISSPTYKPLGKQQPRPMAKRWHWSLYSHISDTHGQTYHITHVNNGEAGPESKAPQPSKNVQLGQTPVNGSSSWKFESNHVENMPQNIPVVCAIRIAEIDDELQCELESRVAKVPLVPDISRRGFDGNDIIEDGVSSCSWLLRALHDLDQEGWISIKPPSSADDIYNEAVDVGPLSFCIFKEMSSQSPAKPAGLSLYADLLEPEPGASNATNSNAAAKKKAADSAWLISSSSTTALRFQPIRRTAPTKQKPKSVFSAPVPAPNAPNSATPAQSVAAPTTASSTSASTTQAPPVRSRLSDWAPSKADEWAYGTGEKRQRGGRKNKNKRRNHEQRETDWEDVYDPSRPTNVDEYLKSDERIGEIREWKDILYGHRKSYSRSVSPSSGSRSDLSSDEGRDQRPGLGARIAPPPGFNFAPPPEPQEIPMDISGDDVYARRQAMSQGQKPDPSAPTPTLVPASASVGVVASTNDDDNYDDANIGAPRANRPGQSGFAGRMMAKYGWTKGSGLGAESDGITSALSVAVEKRRKRPDAEGGGWAEPAGSRNKVLGGQRNNEDSGQFGKMSDVVVLRGMLDGMEDLAHEIELGLGQEIGEECGEKYGRVERLYIDQASRRVFIKFTNQISALRAVSELNGRMFSGNTIKPAYYDSEKFEACIYD</sequence>
<dbReference type="PANTHER" id="PTHR13288">
    <property type="entry name" value="SPLICING FACTOR 45 SPF45"/>
    <property type="match status" value="1"/>
</dbReference>
<dbReference type="InterPro" id="IPR012677">
    <property type="entry name" value="Nucleotide-bd_a/b_plait_sf"/>
</dbReference>
<feature type="compositionally biased region" description="Pro residues" evidence="1">
    <location>
        <begin position="457"/>
        <end position="471"/>
    </location>
</feature>
<feature type="region of interest" description="Disordered" evidence="1">
    <location>
        <begin position="424"/>
        <end position="476"/>
    </location>
</feature>
<feature type="region of interest" description="Disordered" evidence="1">
    <location>
        <begin position="574"/>
        <end position="608"/>
    </location>
</feature>
<feature type="domain" description="G-patch" evidence="2">
    <location>
        <begin position="538"/>
        <end position="589"/>
    </location>
</feature>
<dbReference type="InterPro" id="IPR035979">
    <property type="entry name" value="RBD_domain_sf"/>
</dbReference>
<feature type="compositionally biased region" description="Low complexity" evidence="1">
    <location>
        <begin position="427"/>
        <end position="439"/>
    </location>
</feature>
<dbReference type="Gene3D" id="3.30.70.330">
    <property type="match status" value="1"/>
</dbReference>
<accession>A0ABR4MKX0</accession>
<organism evidence="3 4">
    <name type="scientific">Ceratocystis lukuohia</name>
    <dbReference type="NCBI Taxonomy" id="2019550"/>
    <lineage>
        <taxon>Eukaryota</taxon>
        <taxon>Fungi</taxon>
        <taxon>Dikarya</taxon>
        <taxon>Ascomycota</taxon>
        <taxon>Pezizomycotina</taxon>
        <taxon>Sordariomycetes</taxon>
        <taxon>Hypocreomycetidae</taxon>
        <taxon>Microascales</taxon>
        <taxon>Ceratocystidaceae</taxon>
        <taxon>Ceratocystis</taxon>
    </lineage>
</organism>
<comment type="caution">
    <text evidence="3">The sequence shown here is derived from an EMBL/GenBank/DDBJ whole genome shotgun (WGS) entry which is preliminary data.</text>
</comment>
<feature type="compositionally biased region" description="Basic residues" evidence="1">
    <location>
        <begin position="368"/>
        <end position="380"/>
    </location>
</feature>
<feature type="region of interest" description="Disordered" evidence="1">
    <location>
        <begin position="516"/>
        <end position="542"/>
    </location>
</feature>
<feature type="region of interest" description="Disordered" evidence="1">
    <location>
        <begin position="288"/>
        <end position="399"/>
    </location>
</feature>
<keyword evidence="4" id="KW-1185">Reference proteome</keyword>
<evidence type="ECO:0000313" key="4">
    <source>
        <dbReference type="Proteomes" id="UP001610728"/>
    </source>
</evidence>
<dbReference type="RefSeq" id="XP_070860059.1">
    <property type="nucleotide sequence ID" value="XM_071001857.1"/>
</dbReference>
<dbReference type="Pfam" id="PF01585">
    <property type="entry name" value="G-patch"/>
    <property type="match status" value="1"/>
</dbReference>
<dbReference type="EMBL" id="JABSNW010000003">
    <property type="protein sequence ID" value="KAL2888879.1"/>
    <property type="molecule type" value="Genomic_DNA"/>
</dbReference>
<evidence type="ECO:0000259" key="2">
    <source>
        <dbReference type="PROSITE" id="PS50174"/>
    </source>
</evidence>
<reference evidence="3 4" key="1">
    <citation type="submission" date="2020-05" db="EMBL/GenBank/DDBJ databases">
        <title>Ceratocystis lukuohia genome.</title>
        <authorList>
            <person name="Harrington T.C."/>
            <person name="Kim K."/>
            <person name="Mayers C.G."/>
        </authorList>
    </citation>
    <scope>NUCLEOTIDE SEQUENCE [LARGE SCALE GENOMIC DNA]</scope>
    <source>
        <strain evidence="3 4">C4212</strain>
    </source>
</reference>
<dbReference type="PANTHER" id="PTHR13288:SF8">
    <property type="entry name" value="SPLICING FACTOR 45"/>
    <property type="match status" value="1"/>
</dbReference>
<gene>
    <name evidence="3" type="ORF">HOO65_030380</name>
</gene>
<dbReference type="InterPro" id="IPR000467">
    <property type="entry name" value="G_patch_dom"/>
</dbReference>
<dbReference type="PROSITE" id="PS50174">
    <property type="entry name" value="G_PATCH"/>
    <property type="match status" value="1"/>
</dbReference>
<protein>
    <submittedName>
        <fullName evidence="3">Splicing factor 45</fullName>
    </submittedName>
</protein>
<dbReference type="GeneID" id="98117197"/>
<dbReference type="SUPFAM" id="SSF54928">
    <property type="entry name" value="RNA-binding domain, RBD"/>
    <property type="match status" value="1"/>
</dbReference>
<evidence type="ECO:0000256" key="1">
    <source>
        <dbReference type="SAM" id="MobiDB-lite"/>
    </source>
</evidence>
<proteinExistence type="predicted"/>
<dbReference type="Proteomes" id="UP001610728">
    <property type="component" value="Unassembled WGS sequence"/>
</dbReference>
<dbReference type="SMART" id="SM00443">
    <property type="entry name" value="G_patch"/>
    <property type="match status" value="1"/>
</dbReference>
<evidence type="ECO:0000313" key="3">
    <source>
        <dbReference type="EMBL" id="KAL2888879.1"/>
    </source>
</evidence>